<dbReference type="FunFam" id="3.40.50.1390:FF:000001">
    <property type="entry name" value="DNA recombinase"/>
    <property type="match status" value="1"/>
</dbReference>
<dbReference type="AlphaFoldDB" id="A0A1I5JIF3"/>
<gene>
    <name evidence="9" type="ORF">SAMN04488056_111182</name>
</gene>
<name>A0A1I5JIF3_9HYPH</name>
<dbReference type="InterPro" id="IPR036162">
    <property type="entry name" value="Resolvase-like_N_sf"/>
</dbReference>
<protein>
    <submittedName>
        <fullName evidence="9">Site-specific DNA recombinase</fullName>
    </submittedName>
</protein>
<dbReference type="PROSITE" id="PS00398">
    <property type="entry name" value="RECOMBINASES_2"/>
    <property type="match status" value="1"/>
</dbReference>
<evidence type="ECO:0000256" key="3">
    <source>
        <dbReference type="ARBA" id="ARBA00023100"/>
    </source>
</evidence>
<evidence type="ECO:0000256" key="5">
    <source>
        <dbReference type="ARBA" id="ARBA00023172"/>
    </source>
</evidence>
<dbReference type="Pfam" id="PF00239">
    <property type="entry name" value="Resolvase"/>
    <property type="match status" value="1"/>
</dbReference>
<dbReference type="GO" id="GO:0000150">
    <property type="term" value="F:DNA strand exchange activity"/>
    <property type="evidence" value="ECO:0007669"/>
    <property type="project" value="UniProtKB-KW"/>
</dbReference>
<dbReference type="EMBL" id="FOVR01000011">
    <property type="protein sequence ID" value="SFO72555.1"/>
    <property type="molecule type" value="Genomic_DNA"/>
</dbReference>
<dbReference type="PROSITE" id="PS00397">
    <property type="entry name" value="RECOMBINASES_1"/>
    <property type="match status" value="1"/>
</dbReference>
<proteinExistence type="inferred from homology"/>
<dbReference type="STRING" id="655353.SAMN04488056_111182"/>
<dbReference type="PANTHER" id="PTHR30461:SF26">
    <property type="entry name" value="RESOLVASE HOMOLOG YNEB"/>
    <property type="match status" value="1"/>
</dbReference>
<keyword evidence="3" id="KW-0230">DNA invertase</keyword>
<keyword evidence="2" id="KW-0229">DNA integration</keyword>
<evidence type="ECO:0000313" key="10">
    <source>
        <dbReference type="Proteomes" id="UP000199236"/>
    </source>
</evidence>
<feature type="active site" description="O-(5'-phospho-DNA)-serine intermediate" evidence="6 7">
    <location>
        <position position="10"/>
    </location>
</feature>
<evidence type="ECO:0000256" key="4">
    <source>
        <dbReference type="ARBA" id="ARBA00023125"/>
    </source>
</evidence>
<evidence type="ECO:0000256" key="2">
    <source>
        <dbReference type="ARBA" id="ARBA00022908"/>
    </source>
</evidence>
<dbReference type="InterPro" id="IPR050639">
    <property type="entry name" value="SSR_resolvase"/>
</dbReference>
<evidence type="ECO:0000256" key="6">
    <source>
        <dbReference type="PIRSR" id="PIRSR606118-50"/>
    </source>
</evidence>
<evidence type="ECO:0000259" key="8">
    <source>
        <dbReference type="PROSITE" id="PS51736"/>
    </source>
</evidence>
<dbReference type="PROSITE" id="PS51736">
    <property type="entry name" value="RECOMBINASES_3"/>
    <property type="match status" value="1"/>
</dbReference>
<dbReference type="Gene3D" id="1.10.10.60">
    <property type="entry name" value="Homeodomain-like"/>
    <property type="match status" value="1"/>
</dbReference>
<comment type="similarity">
    <text evidence="1">Belongs to the site-specific recombinase resolvase family.</text>
</comment>
<dbReference type="Proteomes" id="UP000199236">
    <property type="component" value="Unassembled WGS sequence"/>
</dbReference>
<dbReference type="GO" id="GO:0015074">
    <property type="term" value="P:DNA integration"/>
    <property type="evidence" value="ECO:0007669"/>
    <property type="project" value="UniProtKB-KW"/>
</dbReference>
<evidence type="ECO:0000256" key="7">
    <source>
        <dbReference type="PROSITE-ProRule" id="PRU10137"/>
    </source>
</evidence>
<evidence type="ECO:0000313" key="9">
    <source>
        <dbReference type="EMBL" id="SFO72555.1"/>
    </source>
</evidence>
<organism evidence="9 10">
    <name type="scientific">Cohaesibacter marisflavi</name>
    <dbReference type="NCBI Taxonomy" id="655353"/>
    <lineage>
        <taxon>Bacteria</taxon>
        <taxon>Pseudomonadati</taxon>
        <taxon>Pseudomonadota</taxon>
        <taxon>Alphaproteobacteria</taxon>
        <taxon>Hyphomicrobiales</taxon>
        <taxon>Cohaesibacteraceae</taxon>
    </lineage>
</organism>
<dbReference type="GO" id="GO:0003677">
    <property type="term" value="F:DNA binding"/>
    <property type="evidence" value="ECO:0007669"/>
    <property type="project" value="UniProtKB-KW"/>
</dbReference>
<accession>A0A1I5JIF3</accession>
<sequence>MSLVGYARVSSVGQSLDVQEAKLQSAGCEEIFREKRSGVDTERPQLKECMRYIRKGDTLVISRIDRLARSAEHLLQLSRELEEKGVTLKVLDQSIDTGDAAGKAFLGMLAVFAQFENDIRKERQMDGIAKAREKGVKFGRRPVMTEEQEGEARQLRKDGWALQRIADHMGVSKGLIHKVTSRPGSSGV</sequence>
<reference evidence="9 10" key="1">
    <citation type="submission" date="2016-10" db="EMBL/GenBank/DDBJ databases">
        <authorList>
            <person name="de Groot N.N."/>
        </authorList>
    </citation>
    <scope>NUCLEOTIDE SEQUENCE [LARGE SCALE GENOMIC DNA]</scope>
    <source>
        <strain evidence="9 10">CGMCC 1.9157</strain>
    </source>
</reference>
<keyword evidence="10" id="KW-1185">Reference proteome</keyword>
<dbReference type="CDD" id="cd03768">
    <property type="entry name" value="SR_ResInv"/>
    <property type="match status" value="1"/>
</dbReference>
<keyword evidence="5" id="KW-0233">DNA recombination</keyword>
<dbReference type="PANTHER" id="PTHR30461">
    <property type="entry name" value="DNA-INVERTASE FROM LAMBDOID PROPHAGE"/>
    <property type="match status" value="1"/>
</dbReference>
<dbReference type="OrthoDB" id="9800103at2"/>
<dbReference type="RefSeq" id="WP_090074670.1">
    <property type="nucleotide sequence ID" value="NZ_FOVR01000011.1"/>
</dbReference>
<keyword evidence="4" id="KW-0238">DNA-binding</keyword>
<dbReference type="Gene3D" id="3.40.50.1390">
    <property type="entry name" value="Resolvase, N-terminal catalytic domain"/>
    <property type="match status" value="1"/>
</dbReference>
<dbReference type="InterPro" id="IPR006119">
    <property type="entry name" value="Resolv_N"/>
</dbReference>
<evidence type="ECO:0000256" key="1">
    <source>
        <dbReference type="ARBA" id="ARBA00009913"/>
    </source>
</evidence>
<dbReference type="SMART" id="SM00857">
    <property type="entry name" value="Resolvase"/>
    <property type="match status" value="1"/>
</dbReference>
<feature type="domain" description="Resolvase/invertase-type recombinase catalytic" evidence="8">
    <location>
        <begin position="2"/>
        <end position="135"/>
    </location>
</feature>
<dbReference type="SUPFAM" id="SSF53041">
    <property type="entry name" value="Resolvase-like"/>
    <property type="match status" value="1"/>
</dbReference>
<dbReference type="InterPro" id="IPR006118">
    <property type="entry name" value="Recombinase_CS"/>
</dbReference>